<feature type="non-terminal residue" evidence="1">
    <location>
        <position position="1"/>
    </location>
</feature>
<name>A0A846ZC97_9ACTN</name>
<evidence type="ECO:0000313" key="2">
    <source>
        <dbReference type="Proteomes" id="UP000579250"/>
    </source>
</evidence>
<accession>A0A846ZC97</accession>
<gene>
    <name evidence="1" type="ORF">HGB48_34540</name>
</gene>
<protein>
    <submittedName>
        <fullName evidence="1">Uncharacterized protein</fullName>
    </submittedName>
</protein>
<keyword evidence="2" id="KW-1185">Reference proteome</keyword>
<reference evidence="1 2" key="1">
    <citation type="submission" date="2020-04" db="EMBL/GenBank/DDBJ databases">
        <title>MicrobeNet Type strains.</title>
        <authorList>
            <person name="Nicholson A.C."/>
        </authorList>
    </citation>
    <scope>NUCLEOTIDE SEQUENCE [LARGE SCALE GENOMIC DNA]</scope>
    <source>
        <strain evidence="1 2">ATCC BAA-277</strain>
    </source>
</reference>
<comment type="caution">
    <text evidence="1">The sequence shown here is derived from an EMBL/GenBank/DDBJ whole genome shotgun (WGS) entry which is preliminary data.</text>
</comment>
<organism evidence="1 2">
    <name type="scientific">Actinomadura latina</name>
    <dbReference type="NCBI Taxonomy" id="163603"/>
    <lineage>
        <taxon>Bacteria</taxon>
        <taxon>Bacillati</taxon>
        <taxon>Actinomycetota</taxon>
        <taxon>Actinomycetes</taxon>
        <taxon>Streptosporangiales</taxon>
        <taxon>Thermomonosporaceae</taxon>
        <taxon>Actinomadura</taxon>
    </lineage>
</organism>
<evidence type="ECO:0000313" key="1">
    <source>
        <dbReference type="EMBL" id="NKZ08822.1"/>
    </source>
</evidence>
<dbReference type="EMBL" id="JAAXPI010000100">
    <property type="protein sequence ID" value="NKZ08822.1"/>
    <property type="molecule type" value="Genomic_DNA"/>
</dbReference>
<proteinExistence type="predicted"/>
<dbReference type="Proteomes" id="UP000579250">
    <property type="component" value="Unassembled WGS sequence"/>
</dbReference>
<dbReference type="AlphaFoldDB" id="A0A846ZC97"/>
<sequence>APAGGPPPGRASRPVPVVRTGPPRAVYGRVASGPGLRWYCVMRGLVISEEYTSRQAIDALGAGSGLADLLCRLVSAVTRGRLTADHSEITLVIRKPENRFARVI</sequence>